<gene>
    <name evidence="6" type="primary">ruvA</name>
    <name evidence="8" type="ORF">F9K24_16810</name>
</gene>
<evidence type="ECO:0000313" key="8">
    <source>
        <dbReference type="EMBL" id="KAB2930515.1"/>
    </source>
</evidence>
<organism evidence="8 9">
    <name type="scientific">Leptonema illini</name>
    <dbReference type="NCBI Taxonomy" id="183"/>
    <lineage>
        <taxon>Bacteria</taxon>
        <taxon>Pseudomonadati</taxon>
        <taxon>Spirochaetota</taxon>
        <taxon>Spirochaetia</taxon>
        <taxon>Leptospirales</taxon>
        <taxon>Leptospiraceae</taxon>
        <taxon>Leptonema</taxon>
    </lineage>
</organism>
<proteinExistence type="inferred from homology"/>
<dbReference type="GO" id="GO:0048476">
    <property type="term" value="C:Holliday junction resolvase complex"/>
    <property type="evidence" value="ECO:0007669"/>
    <property type="project" value="UniProtKB-UniRule"/>
</dbReference>
<comment type="domain">
    <text evidence="6">Has three domains with a flexible linker between the domains II and III and assumes an 'L' shape. Domain III is highly mobile and contacts RuvB.</text>
</comment>
<dbReference type="AlphaFoldDB" id="A0A833LWA7"/>
<dbReference type="CDD" id="cd14332">
    <property type="entry name" value="UBA_RuvA_C"/>
    <property type="match status" value="1"/>
</dbReference>
<dbReference type="Pfam" id="PF14520">
    <property type="entry name" value="HHH_5"/>
    <property type="match status" value="1"/>
</dbReference>
<dbReference type="SUPFAM" id="SSF47781">
    <property type="entry name" value="RuvA domain 2-like"/>
    <property type="match status" value="1"/>
</dbReference>
<evidence type="ECO:0000256" key="1">
    <source>
        <dbReference type="ARBA" id="ARBA00022490"/>
    </source>
</evidence>
<evidence type="ECO:0000256" key="6">
    <source>
        <dbReference type="HAMAP-Rule" id="MF_00031"/>
    </source>
</evidence>
<comment type="similarity">
    <text evidence="6">Belongs to the RuvA family.</text>
</comment>
<dbReference type="InterPro" id="IPR013849">
    <property type="entry name" value="DNA_helicase_Holl-junc_RuvA_I"/>
</dbReference>
<keyword evidence="3 6" id="KW-0238">DNA-binding</keyword>
<dbReference type="Gene3D" id="1.10.8.10">
    <property type="entry name" value="DNA helicase RuvA subunit, C-terminal domain"/>
    <property type="match status" value="1"/>
</dbReference>
<evidence type="ECO:0000256" key="3">
    <source>
        <dbReference type="ARBA" id="ARBA00023125"/>
    </source>
</evidence>
<sequence length="200" mass="22362">MISGLRGIVQRFGASRVYLLAGSVEYEVNVPLNVFEFLQQKKDAEHFLHIYHLFTSEEQRLYGFLHPSQRELFGAILSLKGFGSVLALSVLSHLDLSGLLDLCERGDAAALSRIPRVGKKTAESLVFEVNQKKERFRKLLDSEEQKTKKPAADEETELAEQALVQLGYKEAQVQKALLLARSESPGASASELIRLALRHL</sequence>
<keyword evidence="1 6" id="KW-0963">Cytoplasm</keyword>
<comment type="caution">
    <text evidence="6">Lacks conserved residue(s) required for the propagation of feature annotation.</text>
</comment>
<evidence type="ECO:0000313" key="9">
    <source>
        <dbReference type="Proteomes" id="UP000460298"/>
    </source>
</evidence>
<comment type="caution">
    <text evidence="8">The sequence shown here is derived from an EMBL/GenBank/DDBJ whole genome shotgun (WGS) entry which is preliminary data.</text>
</comment>
<evidence type="ECO:0000256" key="2">
    <source>
        <dbReference type="ARBA" id="ARBA00022763"/>
    </source>
</evidence>
<dbReference type="Pfam" id="PF01330">
    <property type="entry name" value="RuvA_N"/>
    <property type="match status" value="1"/>
</dbReference>
<dbReference type="Gene3D" id="1.10.150.20">
    <property type="entry name" value="5' to 3' exonuclease, C-terminal subdomain"/>
    <property type="match status" value="1"/>
</dbReference>
<dbReference type="GO" id="GO:0009379">
    <property type="term" value="C:Holliday junction helicase complex"/>
    <property type="evidence" value="ECO:0007669"/>
    <property type="project" value="InterPro"/>
</dbReference>
<dbReference type="GO" id="GO:0006310">
    <property type="term" value="P:DNA recombination"/>
    <property type="evidence" value="ECO:0007669"/>
    <property type="project" value="UniProtKB-UniRule"/>
</dbReference>
<dbReference type="SUPFAM" id="SSF46929">
    <property type="entry name" value="DNA helicase RuvA subunit, C-terminal domain"/>
    <property type="match status" value="1"/>
</dbReference>
<feature type="domain" description="Helix-hairpin-helix DNA-binding motif class 1" evidence="7">
    <location>
        <begin position="74"/>
        <end position="93"/>
    </location>
</feature>
<dbReference type="Gene3D" id="2.40.50.140">
    <property type="entry name" value="Nucleic acid-binding proteins"/>
    <property type="match status" value="1"/>
</dbReference>
<dbReference type="GO" id="GO:0009378">
    <property type="term" value="F:four-way junction helicase activity"/>
    <property type="evidence" value="ECO:0007669"/>
    <property type="project" value="InterPro"/>
</dbReference>
<dbReference type="EMBL" id="WBUI01000020">
    <property type="protein sequence ID" value="KAB2930515.1"/>
    <property type="molecule type" value="Genomic_DNA"/>
</dbReference>
<dbReference type="InterPro" id="IPR000085">
    <property type="entry name" value="RuvA"/>
</dbReference>
<dbReference type="GO" id="GO:0005524">
    <property type="term" value="F:ATP binding"/>
    <property type="evidence" value="ECO:0007669"/>
    <property type="project" value="InterPro"/>
</dbReference>
<feature type="domain" description="Helix-hairpin-helix DNA-binding motif class 1" evidence="7">
    <location>
        <begin position="109"/>
        <end position="128"/>
    </location>
</feature>
<dbReference type="InterPro" id="IPR036267">
    <property type="entry name" value="RuvA_C_sf"/>
</dbReference>
<dbReference type="NCBIfam" id="TIGR00084">
    <property type="entry name" value="ruvA"/>
    <property type="match status" value="1"/>
</dbReference>
<feature type="region of interest" description="Domain III" evidence="6">
    <location>
        <begin position="157"/>
        <end position="200"/>
    </location>
</feature>
<name>A0A833LWA7_9LEPT</name>
<reference evidence="8 9" key="1">
    <citation type="submission" date="2019-10" db="EMBL/GenBank/DDBJ databases">
        <title>Extracellular Electron Transfer in a Candidatus Methanoperedens spp. Enrichment Culture.</title>
        <authorList>
            <person name="Berger S."/>
            <person name="Rangel Shaw D."/>
            <person name="Berben T."/>
            <person name="In 'T Zandt M."/>
            <person name="Frank J."/>
            <person name="Reimann J."/>
            <person name="Jetten M.S.M."/>
            <person name="Welte C.U."/>
        </authorList>
    </citation>
    <scope>NUCLEOTIDE SEQUENCE [LARGE SCALE GENOMIC DNA]</scope>
    <source>
        <strain evidence="8">SB12</strain>
    </source>
</reference>
<dbReference type="SMART" id="SM00278">
    <property type="entry name" value="HhH1"/>
    <property type="match status" value="2"/>
</dbReference>
<dbReference type="GO" id="GO:0000400">
    <property type="term" value="F:four-way junction DNA binding"/>
    <property type="evidence" value="ECO:0007669"/>
    <property type="project" value="UniProtKB-UniRule"/>
</dbReference>
<dbReference type="InterPro" id="IPR011114">
    <property type="entry name" value="RuvA_C"/>
</dbReference>
<dbReference type="GO" id="GO:0006281">
    <property type="term" value="P:DNA repair"/>
    <property type="evidence" value="ECO:0007669"/>
    <property type="project" value="UniProtKB-UniRule"/>
</dbReference>
<keyword evidence="5 6" id="KW-0234">DNA repair</keyword>
<dbReference type="GO" id="GO:0005737">
    <property type="term" value="C:cytoplasm"/>
    <property type="evidence" value="ECO:0007669"/>
    <property type="project" value="UniProtKB-SubCell"/>
</dbReference>
<dbReference type="Pfam" id="PF07499">
    <property type="entry name" value="RuvA_C"/>
    <property type="match status" value="1"/>
</dbReference>
<dbReference type="InterPro" id="IPR003583">
    <property type="entry name" value="Hlx-hairpin-Hlx_DNA-bd_motif"/>
</dbReference>
<evidence type="ECO:0000259" key="7">
    <source>
        <dbReference type="SMART" id="SM00278"/>
    </source>
</evidence>
<protein>
    <recommendedName>
        <fullName evidence="6">Holliday junction branch migration complex subunit RuvA</fullName>
    </recommendedName>
</protein>
<evidence type="ECO:0000256" key="5">
    <source>
        <dbReference type="ARBA" id="ARBA00023204"/>
    </source>
</evidence>
<dbReference type="InterPro" id="IPR010994">
    <property type="entry name" value="RuvA_2-like"/>
</dbReference>
<evidence type="ECO:0000256" key="4">
    <source>
        <dbReference type="ARBA" id="ARBA00023172"/>
    </source>
</evidence>
<keyword evidence="2 6" id="KW-0227">DNA damage</keyword>
<comment type="subcellular location">
    <subcellularLocation>
        <location evidence="6">Cytoplasm</location>
    </subcellularLocation>
</comment>
<accession>A0A833LWA7</accession>
<comment type="subunit">
    <text evidence="6">Homotetramer. Forms an RuvA(8)-RuvB(12)-Holliday junction (HJ) complex. HJ DNA is sandwiched between 2 RuvA tetramers; dsDNA enters through RuvA and exits via RuvB. An RuvB hexamer assembles on each DNA strand where it exits the tetramer. Each RuvB hexamer is contacted by two RuvA subunits (via domain III) on 2 adjacent RuvB subunits; this complex drives branch migration. In the full resolvosome a probable DNA-RuvA(4)-RuvB(12)-RuvC(2) complex forms which resolves the HJ.</text>
</comment>
<comment type="function">
    <text evidence="6">The RuvA-RuvB-RuvC complex processes Holliday junction (HJ) DNA during genetic recombination and DNA repair, while the RuvA-RuvB complex plays an important role in the rescue of blocked DNA replication forks via replication fork reversal (RFR). RuvA specifically binds to HJ cruciform DNA, conferring on it an open structure. The RuvB hexamer acts as an ATP-dependent pump, pulling dsDNA into and through the RuvAB complex. HJ branch migration allows RuvC to scan DNA until it finds its consensus sequence, where it cleaves and resolves the cruciform DNA.</text>
</comment>
<dbReference type="HAMAP" id="MF_00031">
    <property type="entry name" value="DNA_HJ_migration_RuvA"/>
    <property type="match status" value="1"/>
</dbReference>
<dbReference type="InterPro" id="IPR012340">
    <property type="entry name" value="NA-bd_OB-fold"/>
</dbReference>
<dbReference type="SUPFAM" id="SSF50249">
    <property type="entry name" value="Nucleic acid-binding proteins"/>
    <property type="match status" value="1"/>
</dbReference>
<dbReference type="Proteomes" id="UP000460298">
    <property type="component" value="Unassembled WGS sequence"/>
</dbReference>
<keyword evidence="4 6" id="KW-0233">DNA recombination</keyword>